<sequence>TGRKWQPEPPPVIPLAQLTLVEDTLYTGQNLTVGVIKLDEGDHQRREWGKSPAESVVKLLGEAQLQLQTEMLQVNNGNLQTNKVENEKLSQDQETCKTSSVNMDMDIISPNERTVPVVECPTSLDMASIVTTSNETEGPLCGELQTKKEELQGQNNLQDDETSKGFPVDEGSLISLIDVNSPLPEEHLSPKQEQDDVVSDLTQAVQQPCEEPEDLEAEMLEDTKGNASDERPVKAMSVWNEQAKEESEEEKHPVHDHESPRKDVQQDTADSESEHGMDNDIGNSTSPKALFSRVPLPHNVVTPNVSAQSSFDDSLPPRSRSASPVKTKGKTALLIGLSTGLFDANNPKMLRTCSLPDLSKLFKTSVEMYQVWLICRGKSNWR</sequence>
<feature type="non-terminal residue" evidence="2">
    <location>
        <position position="1"/>
    </location>
</feature>
<protein>
    <submittedName>
        <fullName evidence="2">Uncharacterized protein</fullName>
    </submittedName>
</protein>
<feature type="region of interest" description="Disordered" evidence="1">
    <location>
        <begin position="183"/>
        <end position="212"/>
    </location>
</feature>
<dbReference type="Proteomes" id="UP001162483">
    <property type="component" value="Unassembled WGS sequence"/>
</dbReference>
<feature type="region of interest" description="Disordered" evidence="1">
    <location>
        <begin position="305"/>
        <end position="327"/>
    </location>
</feature>
<organism evidence="2 3">
    <name type="scientific">Staurois parvus</name>
    <dbReference type="NCBI Taxonomy" id="386267"/>
    <lineage>
        <taxon>Eukaryota</taxon>
        <taxon>Metazoa</taxon>
        <taxon>Chordata</taxon>
        <taxon>Craniata</taxon>
        <taxon>Vertebrata</taxon>
        <taxon>Euteleostomi</taxon>
        <taxon>Amphibia</taxon>
        <taxon>Batrachia</taxon>
        <taxon>Anura</taxon>
        <taxon>Neobatrachia</taxon>
        <taxon>Ranoidea</taxon>
        <taxon>Ranidae</taxon>
        <taxon>Staurois</taxon>
    </lineage>
</organism>
<evidence type="ECO:0000256" key="1">
    <source>
        <dbReference type="SAM" id="MobiDB-lite"/>
    </source>
</evidence>
<keyword evidence="3" id="KW-1185">Reference proteome</keyword>
<name>A0ABN9CEH0_9NEOB</name>
<reference evidence="2" key="1">
    <citation type="submission" date="2023-05" db="EMBL/GenBank/DDBJ databases">
        <authorList>
            <person name="Stuckert A."/>
        </authorList>
    </citation>
    <scope>NUCLEOTIDE SEQUENCE</scope>
</reference>
<comment type="caution">
    <text evidence="2">The sequence shown here is derived from an EMBL/GenBank/DDBJ whole genome shotgun (WGS) entry which is preliminary data.</text>
</comment>
<gene>
    <name evidence="2" type="ORF">SPARVUS_LOCUS4896856</name>
</gene>
<proteinExistence type="predicted"/>
<feature type="compositionally biased region" description="Basic and acidic residues" evidence="1">
    <location>
        <begin position="184"/>
        <end position="194"/>
    </location>
</feature>
<dbReference type="EMBL" id="CATNWA010009707">
    <property type="protein sequence ID" value="CAI9558485.1"/>
    <property type="molecule type" value="Genomic_DNA"/>
</dbReference>
<feature type="region of interest" description="Disordered" evidence="1">
    <location>
        <begin position="241"/>
        <end position="291"/>
    </location>
</feature>
<accession>A0ABN9CEH0</accession>
<feature type="compositionally biased region" description="Basic and acidic residues" evidence="1">
    <location>
        <begin position="242"/>
        <end position="265"/>
    </location>
</feature>
<evidence type="ECO:0000313" key="3">
    <source>
        <dbReference type="Proteomes" id="UP001162483"/>
    </source>
</evidence>
<evidence type="ECO:0000313" key="2">
    <source>
        <dbReference type="EMBL" id="CAI9558485.1"/>
    </source>
</evidence>